<feature type="transmembrane region" description="Helical" evidence="1">
    <location>
        <begin position="610"/>
        <end position="630"/>
    </location>
</feature>
<dbReference type="Pfam" id="PF05795">
    <property type="entry name" value="Plasmodium_Vir"/>
    <property type="match status" value="1"/>
</dbReference>
<evidence type="ECO:0000313" key="3">
    <source>
        <dbReference type="EMBL" id="SBT02430.1"/>
    </source>
</evidence>
<reference evidence="3" key="1">
    <citation type="submission" date="2016-05" db="EMBL/GenBank/DDBJ databases">
        <authorList>
            <person name="Lavstsen T."/>
            <person name="Jespersen J.S."/>
        </authorList>
    </citation>
    <scope>NUCLEOTIDE SEQUENCE [LARGE SCALE GENOMIC DNA]</scope>
</reference>
<protein>
    <submittedName>
        <fullName evidence="3">PIR Superfamily Protein</fullName>
    </submittedName>
</protein>
<dbReference type="Proteomes" id="UP000078560">
    <property type="component" value="Unassembled WGS sequence"/>
</dbReference>
<reference evidence="4 5" key="2">
    <citation type="submission" date="2016-05" db="EMBL/GenBank/DDBJ databases">
        <authorList>
            <person name="Naeem Raeece"/>
        </authorList>
    </citation>
    <scope>NUCLEOTIDE SEQUENCE [LARGE SCALE GENOMIC DNA]</scope>
</reference>
<keyword evidence="1" id="KW-1133">Transmembrane helix</keyword>
<name>A0A1A8XCK5_PLAOA</name>
<dbReference type="EMBL" id="FLQV01003407">
    <property type="protein sequence ID" value="SBT02430.1"/>
    <property type="molecule type" value="Genomic_DNA"/>
</dbReference>
<sequence>MSEDIVAKALNLLEKNGALKKNSDLYKFYEKSSLAIEHAYVEYEKCIRENKNKKVDGKSVDSYIFCNIYDSKYQPLDSHIEDFKSACKQESKSCDYLLYWMSDKIAECKYNTHRIIWLYNMFKKFWDDSDCSKKKEDCLVDGCKENFVVDFDAKVLKNKKELYLFVEHYNNIENTLKNEKDEKKGTYCKYAKYIFDLYRFMVNEDKELGHNKYEKELKHFQYSFSDEHKLNTLKTACKYPNFSIKSQGDVNNSSSLIEKFERFIPDVDYLSTRGDKAPEKMDDILGDTPSYKLYKIFDEDADNSSGKECSEKYFTEKIIYKDKCISICKKIRKNFHKLYDTKNPIKTDNPCLHYKNWVYREIWDVITTNDYYNYTGEIISKFLKLQEEKNVISGNNKDICYYYFIFKDFIELNAKKEEKDLHDYFKNYYNIEKKISTVTNDTKNYKDYLEYIYKLYIRHKIGWNCCHESGVDPLCTHYFKCEEEYNPKDLLDILNGTSINDIKMKYKHIPVVHIGERKKDDPADGENVMRIQYGRCSRIYDPKDKTKVISLRCDYQASRDHFDNFYKKLPDGKKNDAENLPSAGISLVNMDDSSDVSSVAEESNPTNYKVPMSVSLGLGTVFTFFLYYKFTPFGSLFGRRGRGRTSFEDDFHEEYMQELYNGSEYEDVNPRNRRMHIAYQRV</sequence>
<evidence type="ECO:0000256" key="1">
    <source>
        <dbReference type="SAM" id="Phobius"/>
    </source>
</evidence>
<keyword evidence="1" id="KW-0812">Transmembrane</keyword>
<keyword evidence="1" id="KW-0472">Membrane</keyword>
<evidence type="ECO:0000313" key="5">
    <source>
        <dbReference type="Proteomes" id="UP000078560"/>
    </source>
</evidence>
<dbReference type="AlphaFoldDB" id="A0A1A8XCK5"/>
<dbReference type="EMBL" id="FLQU01001249">
    <property type="protein sequence ID" value="SBS92209.1"/>
    <property type="molecule type" value="Genomic_DNA"/>
</dbReference>
<evidence type="ECO:0000313" key="4">
    <source>
        <dbReference type="Proteomes" id="UP000078546"/>
    </source>
</evidence>
<proteinExistence type="predicted"/>
<accession>A0A1A8XCK5</accession>
<evidence type="ECO:0000313" key="2">
    <source>
        <dbReference type="EMBL" id="SBS92209.1"/>
    </source>
</evidence>
<gene>
    <name evidence="3" type="ORF">POVCU1_076780</name>
    <name evidence="2" type="ORF">POVCU2_0072770</name>
</gene>
<dbReference type="Proteomes" id="UP000078546">
    <property type="component" value="Unassembled WGS sequence"/>
</dbReference>
<dbReference type="InterPro" id="IPR008780">
    <property type="entry name" value="Plasmodium_Vir"/>
</dbReference>
<organism evidence="3 4">
    <name type="scientific">Plasmodium ovale curtisi</name>
    <dbReference type="NCBI Taxonomy" id="864141"/>
    <lineage>
        <taxon>Eukaryota</taxon>
        <taxon>Sar</taxon>
        <taxon>Alveolata</taxon>
        <taxon>Apicomplexa</taxon>
        <taxon>Aconoidasida</taxon>
        <taxon>Haemosporida</taxon>
        <taxon>Plasmodiidae</taxon>
        <taxon>Plasmodium</taxon>
        <taxon>Plasmodium (Plasmodium)</taxon>
    </lineage>
</organism>